<accession>A0ABT2PGX4</accession>
<evidence type="ECO:0000313" key="1">
    <source>
        <dbReference type="EMBL" id="MCT9809670.1"/>
    </source>
</evidence>
<dbReference type="EMBL" id="JAODYH010000002">
    <property type="protein sequence ID" value="MCT9809670.1"/>
    <property type="molecule type" value="Genomic_DNA"/>
</dbReference>
<keyword evidence="2" id="KW-1185">Reference proteome</keyword>
<comment type="caution">
    <text evidence="1">The sequence shown here is derived from an EMBL/GenBank/DDBJ whole genome shotgun (WGS) entry which is preliminary data.</text>
</comment>
<dbReference type="Pfam" id="PF11159">
    <property type="entry name" value="DUF2939"/>
    <property type="match status" value="1"/>
</dbReference>
<dbReference type="Proteomes" id="UP001525968">
    <property type="component" value="Unassembled WGS sequence"/>
</dbReference>
<evidence type="ECO:0000313" key="2">
    <source>
        <dbReference type="Proteomes" id="UP001525968"/>
    </source>
</evidence>
<dbReference type="RefSeq" id="WP_261498602.1">
    <property type="nucleotide sequence ID" value="NZ_JAODYH010000002.1"/>
</dbReference>
<organism evidence="1 2">
    <name type="scientific">Acidovorax bellezanensis</name>
    <dbReference type="NCBI Taxonomy" id="2976702"/>
    <lineage>
        <taxon>Bacteria</taxon>
        <taxon>Pseudomonadati</taxon>
        <taxon>Pseudomonadota</taxon>
        <taxon>Betaproteobacteria</taxon>
        <taxon>Burkholderiales</taxon>
        <taxon>Comamonadaceae</taxon>
        <taxon>Acidovorax</taxon>
    </lineage>
</organism>
<proteinExistence type="predicted"/>
<gene>
    <name evidence="1" type="ORF">N0K08_03425</name>
</gene>
<sequence length="176" mass="18816">MNKKITGAAIAVAIAAAALLYASPYITLHQIHSAIERKDAAAVAEHVDFPALRESLKAQVLVKMESEMDRTAMKDNPFAGLGQMLARGLVDQFTDALVSPEGVMLMLENGKPGKPADVAAAGIGIPSGEVDKPRKKLSVDYQGWSKVFVHVKGESGGFVFRRDGLIGWKLVAAKMD</sequence>
<reference evidence="1 2" key="1">
    <citation type="submission" date="2022-09" db="EMBL/GenBank/DDBJ databases">
        <title>Draft genome of isolate Be4.</title>
        <authorList>
            <person name="Sanchez-Castro I."/>
            <person name="Martinez-Rodriguez P."/>
            <person name="Descostes M."/>
            <person name="Merroun M."/>
        </authorList>
    </citation>
    <scope>NUCLEOTIDE SEQUENCE [LARGE SCALE GENOMIC DNA]</scope>
    <source>
        <strain evidence="1 2">Be4</strain>
    </source>
</reference>
<protein>
    <submittedName>
        <fullName evidence="1">DUF2939 domain-containing protein</fullName>
    </submittedName>
</protein>
<dbReference type="InterPro" id="IPR021330">
    <property type="entry name" value="DUF2939"/>
</dbReference>
<name>A0ABT2PGX4_9BURK</name>